<dbReference type="PhylomeDB" id="A0A125YN92"/>
<proteinExistence type="predicted"/>
<gene>
    <name evidence="2" type="ORF">TGME49_318120</name>
</gene>
<feature type="compositionally biased region" description="Basic and acidic residues" evidence="1">
    <location>
        <begin position="64"/>
        <end position="75"/>
    </location>
</feature>
<protein>
    <recommendedName>
        <fullName evidence="4">Toxoplasma gondii family E protein</fullName>
    </recommendedName>
</protein>
<feature type="region of interest" description="Disordered" evidence="1">
    <location>
        <begin position="1"/>
        <end position="124"/>
    </location>
</feature>
<dbReference type="VEuPathDB" id="ToxoDB:TGME49_318120"/>
<dbReference type="EMBL" id="CM002038">
    <property type="protein sequence ID" value="EPT31426.1"/>
    <property type="molecule type" value="Genomic_DNA"/>
</dbReference>
<feature type="region of interest" description="Disordered" evidence="1">
    <location>
        <begin position="208"/>
        <end position="238"/>
    </location>
</feature>
<dbReference type="OrthoDB" id="333506at2759"/>
<dbReference type="KEGG" id="tgo:TGME49_318120"/>
<evidence type="ECO:0008006" key="4">
    <source>
        <dbReference type="Google" id="ProtNLM"/>
    </source>
</evidence>
<dbReference type="EMBL" id="KE138818">
    <property type="protein sequence ID" value="EPT31426.1"/>
    <property type="molecule type" value="Genomic_DNA"/>
</dbReference>
<dbReference type="GeneID" id="29769843"/>
<evidence type="ECO:0000313" key="3">
    <source>
        <dbReference type="Proteomes" id="UP000001529"/>
    </source>
</evidence>
<accession>A0A125YN92</accession>
<feature type="compositionally biased region" description="Basic and acidic residues" evidence="1">
    <location>
        <begin position="85"/>
        <end position="98"/>
    </location>
</feature>
<dbReference type="AlphaFoldDB" id="A0A125YN92"/>
<feature type="compositionally biased region" description="Low complexity" evidence="1">
    <location>
        <begin position="8"/>
        <end position="21"/>
    </location>
</feature>
<evidence type="ECO:0000313" key="2">
    <source>
        <dbReference type="EMBL" id="EPT31426.1"/>
    </source>
</evidence>
<reference evidence="2" key="1">
    <citation type="submission" date="2013-04" db="EMBL/GenBank/DDBJ databases">
        <authorList>
            <person name="Sibley D."/>
            <person name="Venepally P."/>
            <person name="Karamycheva S."/>
            <person name="Hadjithomas M."/>
            <person name="Khan A."/>
            <person name="Brunk B."/>
            <person name="Roos D."/>
            <person name="Caler E."/>
            <person name="Lorenzi H."/>
        </authorList>
    </citation>
    <scope>NUCLEOTIDE SEQUENCE [LARGE SCALE GENOMIC DNA]</scope>
    <source>
        <strain evidence="2">ME49</strain>
    </source>
</reference>
<organism evidence="2 3">
    <name type="scientific">Toxoplasma gondii (strain ATCC 50611 / Me49)</name>
    <dbReference type="NCBI Taxonomy" id="508771"/>
    <lineage>
        <taxon>Eukaryota</taxon>
        <taxon>Sar</taxon>
        <taxon>Alveolata</taxon>
        <taxon>Apicomplexa</taxon>
        <taxon>Conoidasida</taxon>
        <taxon>Coccidia</taxon>
        <taxon>Eucoccidiorida</taxon>
        <taxon>Eimeriorina</taxon>
        <taxon>Sarcocystidae</taxon>
        <taxon>Toxoplasma</taxon>
    </lineage>
</organism>
<dbReference type="RefSeq" id="XP_018637993.1">
    <property type="nucleotide sequence ID" value="XM_018782919.1"/>
</dbReference>
<keyword evidence="3" id="KW-1185">Reference proteome</keyword>
<dbReference type="Proteomes" id="UP000001529">
    <property type="component" value="Chromosome IV"/>
</dbReference>
<feature type="compositionally biased region" description="Basic and acidic residues" evidence="1">
    <location>
        <begin position="208"/>
        <end position="231"/>
    </location>
</feature>
<sequence>MPDTEQTSEAAASGSSISESAARMEAVRTGARPKTSKPASTKVGARRQKKRTKEAAPRPAEPPSKPDDSDQEATRGRTRHRERRGRSDSKQESARRDTAASSGGGDKGETGDGEGTVPVPQGGFDSVARNLEAKLTAICEKHEQDKREFDMRPGLAWFVRAAVEGNTLEGPDFAVQFGSLYEAVMSYLDALSRLDALYSVAEKLEATEKRVRQSAGPREDSDADATNRDDEGGAEGAVLDTPLGITAQRIRQKIKETESRVLTLTRAITTVRSHIVIAYHAPPPPSFVFPRGIAPPELLTSEGVTDVTELDIAAFPNLVAALQLVRRQLSEWKQSFKEIRCRLLTNWWVVPDDLNEALRERSLTKLVFDLAAANTIRNFLEKQRDIWKLQDRARVEADAQRRKQYEEASDLLDIMIEEERQAIFDCIDQYGLRLWQSARARVKHGKGPWMSPPNHGHCPEIRAILEAPDRPSAGSSE</sequence>
<name>A0A125YN92_TOXGM</name>
<evidence type="ECO:0000256" key="1">
    <source>
        <dbReference type="SAM" id="MobiDB-lite"/>
    </source>
</evidence>